<keyword evidence="6" id="KW-1185">Reference proteome</keyword>
<evidence type="ECO:0000313" key="6">
    <source>
        <dbReference type="Proteomes" id="UP000002173"/>
    </source>
</evidence>
<dbReference type="InterPro" id="IPR015943">
    <property type="entry name" value="WD40/YVTN_repeat-like_dom_sf"/>
</dbReference>
<dbReference type="SUPFAM" id="SSF50978">
    <property type="entry name" value="WD40 repeat-like"/>
    <property type="match status" value="1"/>
</dbReference>
<dbReference type="STRING" id="5865.A7ATM3"/>
<feature type="region of interest" description="Disordered" evidence="4">
    <location>
        <begin position="377"/>
        <end position="407"/>
    </location>
</feature>
<dbReference type="PANTHER" id="PTHR22838:SF0">
    <property type="entry name" value="WD REPEAT-CONTAINING PROTEIN 26"/>
    <property type="match status" value="1"/>
</dbReference>
<evidence type="ECO:0000313" key="5">
    <source>
        <dbReference type="EMBL" id="EDO06284.1"/>
    </source>
</evidence>
<dbReference type="OMA" id="GHISGCV"/>
<dbReference type="AlphaFoldDB" id="A7ATM3"/>
<dbReference type="InterPro" id="IPR001680">
    <property type="entry name" value="WD40_rpt"/>
</dbReference>
<evidence type="ECO:0000256" key="4">
    <source>
        <dbReference type="SAM" id="MobiDB-lite"/>
    </source>
</evidence>
<organism evidence="5 6">
    <name type="scientific">Babesia bovis</name>
    <dbReference type="NCBI Taxonomy" id="5865"/>
    <lineage>
        <taxon>Eukaryota</taxon>
        <taxon>Sar</taxon>
        <taxon>Alveolata</taxon>
        <taxon>Apicomplexa</taxon>
        <taxon>Aconoidasida</taxon>
        <taxon>Piroplasmida</taxon>
        <taxon>Babesiidae</taxon>
        <taxon>Babesia</taxon>
    </lineage>
</organism>
<feature type="repeat" description="WD" evidence="3">
    <location>
        <begin position="571"/>
        <end position="611"/>
    </location>
</feature>
<dbReference type="PROSITE" id="PS00678">
    <property type="entry name" value="WD_REPEATS_1"/>
    <property type="match status" value="1"/>
</dbReference>
<feature type="region of interest" description="Disordered" evidence="4">
    <location>
        <begin position="326"/>
        <end position="354"/>
    </location>
</feature>
<feature type="repeat" description="WD" evidence="3">
    <location>
        <begin position="242"/>
        <end position="273"/>
    </location>
</feature>
<dbReference type="PANTHER" id="PTHR22838">
    <property type="entry name" value="WD REPEAT PROTEIN 26-RELATED"/>
    <property type="match status" value="1"/>
</dbReference>
<sequence>MILESMFRDTVSSLERESGYLYDTSCVNVLRESILSNDIRKARSLLSQVTLSHEVRMACIFLLSQQSFATALYNDNLEEAIRILSEDLSLTAFDEETEARANKCASLIMYPSPRAALSKELAWDMDTSCTVLWSRIEKLLSPEMCVPSNRLLTLLYQAVELQELYCKNHFSWSRSTVMNLYEDHSCASLRMQTRCIARLHGHLDEVWDIKLSPCGTYVASGSKDGTVILWHSKSPFEQLNYWKHHRTAVSCIAWSSDSTYLASADREGVILLWMPGYLSCVGRVEPCYGVPMCMSWIPNTHTFLVGGFERDVVLYYVEKGLRRGRHRNSHYPGANNSSNSPDIASSGNTPENVNLLEHPSGIHDIAEGTIDDIEMDESHYEDSEQPFTASDNPNDPADATTSVADTGDVEGSYHTCSDYAESDFTNNEAEDPFYYIHEVKRAVVGCRVRNIAINFRGDIAVLSAPDHVIRLFDIVQFTDLSPLPDNSIVTSLYCSKLYNQVLVSTSGKYPVMRLWDLDERRIIQTYRGHREERFDLKCAMGGPDEMFVISGSEDAQIYIWNKVFGSLIRVLKEHTSAVNAVTWSIVPWSHMFSAADDYHLGVWEIKNDTEE</sequence>
<dbReference type="InParanoid" id="A7ATM3"/>
<gene>
    <name evidence="5" type="ORF">BBOV_II003290</name>
</gene>
<feature type="compositionally biased region" description="Polar residues" evidence="4">
    <location>
        <begin position="334"/>
        <end position="352"/>
    </location>
</feature>
<proteinExistence type="predicted"/>
<dbReference type="PROSITE" id="PS50294">
    <property type="entry name" value="WD_REPEATS_REGION"/>
    <property type="match status" value="3"/>
</dbReference>
<reference evidence="5 6" key="1">
    <citation type="journal article" date="2007" name="PLoS Pathog.">
        <title>Genome sequence of Babesia bovis and comparative analysis of apicomplexan hemoprotozoa.</title>
        <authorList>
            <person name="Brayton K.A."/>
            <person name="Lau A.O.T."/>
            <person name="Herndon D.R."/>
            <person name="Hannick L."/>
            <person name="Kappmeyer L.S."/>
            <person name="Berens S.J."/>
            <person name="Bidwell S.L."/>
            <person name="Brown W.C."/>
            <person name="Crabtree J."/>
            <person name="Fadrosh D."/>
            <person name="Feldblum T."/>
            <person name="Forberger H.A."/>
            <person name="Haas B.J."/>
            <person name="Howell J.M."/>
            <person name="Khouri H."/>
            <person name="Koo H."/>
            <person name="Mann D.J."/>
            <person name="Norimine J."/>
            <person name="Paulsen I.T."/>
            <person name="Radune D."/>
            <person name="Ren Q."/>
            <person name="Smith R.K. Jr."/>
            <person name="Suarez C.E."/>
            <person name="White O."/>
            <person name="Wortman J.R."/>
            <person name="Knowles D.P. Jr."/>
            <person name="McElwain T.F."/>
            <person name="Nene V.M."/>
        </authorList>
    </citation>
    <scope>NUCLEOTIDE SEQUENCE [LARGE SCALE GENOMIC DNA]</scope>
    <source>
        <strain evidence="5">T2Bo</strain>
    </source>
</reference>
<dbReference type="eggNOG" id="KOG0293">
    <property type="taxonomic scope" value="Eukaryota"/>
</dbReference>
<comment type="caution">
    <text evidence="5">The sequence shown here is derived from an EMBL/GenBank/DDBJ whole genome shotgun (WGS) entry which is preliminary data.</text>
</comment>
<keyword evidence="1 3" id="KW-0853">WD repeat</keyword>
<dbReference type="VEuPathDB" id="PiroplasmaDB:BBOV_II003290"/>
<evidence type="ECO:0000256" key="1">
    <source>
        <dbReference type="ARBA" id="ARBA00022574"/>
    </source>
</evidence>
<feature type="repeat" description="WD" evidence="3">
    <location>
        <begin position="199"/>
        <end position="230"/>
    </location>
</feature>
<evidence type="ECO:0000256" key="3">
    <source>
        <dbReference type="PROSITE-ProRule" id="PRU00221"/>
    </source>
</evidence>
<feature type="compositionally biased region" description="Polar residues" evidence="4">
    <location>
        <begin position="385"/>
        <end position="404"/>
    </location>
</feature>
<dbReference type="Proteomes" id="UP000002173">
    <property type="component" value="Chromosome 2"/>
</dbReference>
<feature type="repeat" description="WD" evidence="3">
    <location>
        <begin position="543"/>
        <end position="561"/>
    </location>
</feature>
<dbReference type="SMART" id="SM00320">
    <property type="entry name" value="WD40"/>
    <property type="match status" value="6"/>
</dbReference>
<dbReference type="InterPro" id="IPR036322">
    <property type="entry name" value="WD40_repeat_dom_sf"/>
</dbReference>
<evidence type="ECO:0000256" key="2">
    <source>
        <dbReference type="ARBA" id="ARBA00022737"/>
    </source>
</evidence>
<keyword evidence="2" id="KW-0677">Repeat</keyword>
<dbReference type="PROSITE" id="PS50082">
    <property type="entry name" value="WD_REPEATS_2"/>
    <property type="match status" value="4"/>
</dbReference>
<name>A7ATM3_BABBO</name>
<dbReference type="InterPro" id="IPR019775">
    <property type="entry name" value="WD40_repeat_CS"/>
</dbReference>
<dbReference type="Gene3D" id="2.130.10.10">
    <property type="entry name" value="YVTN repeat-like/Quinoprotein amine dehydrogenase"/>
    <property type="match status" value="2"/>
</dbReference>
<dbReference type="KEGG" id="bbo:BBOV_II003290"/>
<dbReference type="EMBL" id="AAXT01000003">
    <property type="protein sequence ID" value="EDO06284.1"/>
    <property type="molecule type" value="Genomic_DNA"/>
</dbReference>
<protein>
    <submittedName>
        <fullName evidence="5">WD domain, G-beta repeat containing protein</fullName>
    </submittedName>
</protein>
<dbReference type="InterPro" id="IPR051350">
    <property type="entry name" value="WD_repeat-ST_regulator"/>
</dbReference>
<dbReference type="FunCoup" id="A7ATM3">
    <property type="interactions" value="175"/>
</dbReference>
<dbReference type="GeneID" id="5478081"/>
<dbReference type="Pfam" id="PF00400">
    <property type="entry name" value="WD40"/>
    <property type="match status" value="3"/>
</dbReference>
<accession>A7ATM3</accession>